<evidence type="ECO:0000313" key="1">
    <source>
        <dbReference type="EMBL" id="CDY61597.1"/>
    </source>
</evidence>
<dbReference type="Proteomes" id="UP000028999">
    <property type="component" value="Unassembled WGS sequence"/>
</dbReference>
<dbReference type="Gramene" id="CDY61597">
    <property type="protein sequence ID" value="CDY61597"/>
    <property type="gene ID" value="GSBRNA2T00034090001"/>
</dbReference>
<dbReference type="PaxDb" id="3708-A0A078JBS6"/>
<dbReference type="EMBL" id="LK034015">
    <property type="protein sequence ID" value="CDY61597.1"/>
    <property type="molecule type" value="Genomic_DNA"/>
</dbReference>
<evidence type="ECO:0000313" key="2">
    <source>
        <dbReference type="Proteomes" id="UP000028999"/>
    </source>
</evidence>
<accession>A0A078JBS6</accession>
<keyword evidence="2" id="KW-1185">Reference proteome</keyword>
<name>A0A078JBS6_BRANA</name>
<gene>
    <name evidence="1" type="primary">BnaC03g74250D</name>
    <name evidence="1" type="ORF">GSBRNA2T00034090001</name>
</gene>
<reference evidence="1 2" key="1">
    <citation type="journal article" date="2014" name="Science">
        <title>Plant genetics. Early allopolyploid evolution in the post-Neolithic Brassica napus oilseed genome.</title>
        <authorList>
            <person name="Chalhoub B."/>
            <person name="Denoeud F."/>
            <person name="Liu S."/>
            <person name="Parkin I.A."/>
            <person name="Tang H."/>
            <person name="Wang X."/>
            <person name="Chiquet J."/>
            <person name="Belcram H."/>
            <person name="Tong C."/>
            <person name="Samans B."/>
            <person name="Correa M."/>
            <person name="Da Silva C."/>
            <person name="Just J."/>
            <person name="Falentin C."/>
            <person name="Koh C.S."/>
            <person name="Le Clainche I."/>
            <person name="Bernard M."/>
            <person name="Bento P."/>
            <person name="Noel B."/>
            <person name="Labadie K."/>
            <person name="Alberti A."/>
            <person name="Charles M."/>
            <person name="Arnaud D."/>
            <person name="Guo H."/>
            <person name="Daviaud C."/>
            <person name="Alamery S."/>
            <person name="Jabbari K."/>
            <person name="Zhao M."/>
            <person name="Edger P.P."/>
            <person name="Chelaifa H."/>
            <person name="Tack D."/>
            <person name="Lassalle G."/>
            <person name="Mestiri I."/>
            <person name="Schnel N."/>
            <person name="Le Paslier M.C."/>
            <person name="Fan G."/>
            <person name="Renault V."/>
            <person name="Bayer P.E."/>
            <person name="Golicz A.A."/>
            <person name="Manoli S."/>
            <person name="Lee T.H."/>
            <person name="Thi V.H."/>
            <person name="Chalabi S."/>
            <person name="Hu Q."/>
            <person name="Fan C."/>
            <person name="Tollenaere R."/>
            <person name="Lu Y."/>
            <person name="Battail C."/>
            <person name="Shen J."/>
            <person name="Sidebottom C.H."/>
            <person name="Wang X."/>
            <person name="Canaguier A."/>
            <person name="Chauveau A."/>
            <person name="Berard A."/>
            <person name="Deniot G."/>
            <person name="Guan M."/>
            <person name="Liu Z."/>
            <person name="Sun F."/>
            <person name="Lim Y.P."/>
            <person name="Lyons E."/>
            <person name="Town C.D."/>
            <person name="Bancroft I."/>
            <person name="Wang X."/>
            <person name="Meng J."/>
            <person name="Ma J."/>
            <person name="Pires J.C."/>
            <person name="King G.J."/>
            <person name="Brunel D."/>
            <person name="Delourme R."/>
            <person name="Renard M."/>
            <person name="Aury J.M."/>
            <person name="Adams K.L."/>
            <person name="Batley J."/>
            <person name="Snowdon R.J."/>
            <person name="Tost J."/>
            <person name="Edwards D."/>
            <person name="Zhou Y."/>
            <person name="Hua W."/>
            <person name="Sharpe A.G."/>
            <person name="Paterson A.H."/>
            <person name="Guan C."/>
            <person name="Wincker P."/>
        </authorList>
    </citation>
    <scope>NUCLEOTIDE SEQUENCE [LARGE SCALE GENOMIC DNA]</scope>
    <source>
        <strain evidence="2">cv. Darmor-bzh</strain>
    </source>
</reference>
<sequence length="30" mass="3568">MIIFFSSLHFSLFFLLTAQPSLSLWELCLY</sequence>
<dbReference type="AlphaFoldDB" id="A0A078JBS6"/>
<protein>
    <submittedName>
        <fullName evidence="1">BnaC03g74250D protein</fullName>
    </submittedName>
</protein>
<organism evidence="1 2">
    <name type="scientific">Brassica napus</name>
    <name type="common">Rape</name>
    <dbReference type="NCBI Taxonomy" id="3708"/>
    <lineage>
        <taxon>Eukaryota</taxon>
        <taxon>Viridiplantae</taxon>
        <taxon>Streptophyta</taxon>
        <taxon>Embryophyta</taxon>
        <taxon>Tracheophyta</taxon>
        <taxon>Spermatophyta</taxon>
        <taxon>Magnoliopsida</taxon>
        <taxon>eudicotyledons</taxon>
        <taxon>Gunneridae</taxon>
        <taxon>Pentapetalae</taxon>
        <taxon>rosids</taxon>
        <taxon>malvids</taxon>
        <taxon>Brassicales</taxon>
        <taxon>Brassicaceae</taxon>
        <taxon>Brassiceae</taxon>
        <taxon>Brassica</taxon>
    </lineage>
</organism>
<proteinExistence type="predicted"/>